<reference evidence="3 4" key="1">
    <citation type="submission" date="2018-06" db="EMBL/GenBank/DDBJ databases">
        <authorList>
            <consortium name="Pathogen Informatics"/>
            <person name="Doyle S."/>
        </authorList>
    </citation>
    <scope>NUCLEOTIDE SEQUENCE [LARGE SCALE GENOMIC DNA]</scope>
    <source>
        <strain evidence="3 4">NCTC10418</strain>
    </source>
</reference>
<feature type="transmembrane region" description="Helical" evidence="1">
    <location>
        <begin position="68"/>
        <end position="88"/>
    </location>
</feature>
<keyword evidence="1" id="KW-0472">Membrane</keyword>
<feature type="transmembrane region" description="Helical" evidence="1">
    <location>
        <begin position="391"/>
        <end position="409"/>
    </location>
</feature>
<dbReference type="Proteomes" id="UP000255460">
    <property type="component" value="Unassembled WGS sequence"/>
</dbReference>
<dbReference type="InterPro" id="IPR012931">
    <property type="entry name" value="TraG_N_Proteobacteria"/>
</dbReference>
<evidence type="ECO:0000256" key="1">
    <source>
        <dbReference type="SAM" id="Phobius"/>
    </source>
</evidence>
<dbReference type="Pfam" id="PF07916">
    <property type="entry name" value="TraG_N"/>
    <property type="match status" value="1"/>
</dbReference>
<dbReference type="AlphaFoldDB" id="A0A376KLJ4"/>
<feature type="domain" description="TraG N-terminal Proteobacteria" evidence="2">
    <location>
        <begin position="8"/>
        <end position="485"/>
    </location>
</feature>
<feature type="transmembrane region" description="Helical" evidence="1">
    <location>
        <begin position="442"/>
        <end position="466"/>
    </location>
</feature>
<evidence type="ECO:0000313" key="3">
    <source>
        <dbReference type="EMBL" id="STE83624.1"/>
    </source>
</evidence>
<keyword evidence="1" id="KW-1133">Transmembrane helix</keyword>
<accession>A0A376KLJ4</accession>
<feature type="transmembrane region" description="Helical" evidence="1">
    <location>
        <begin position="333"/>
        <end position="354"/>
    </location>
</feature>
<name>A0A376KLJ4_ECOLX</name>
<organism evidence="3 4">
    <name type="scientific">Escherichia coli</name>
    <dbReference type="NCBI Taxonomy" id="562"/>
    <lineage>
        <taxon>Bacteria</taxon>
        <taxon>Pseudomonadati</taxon>
        <taxon>Pseudomonadota</taxon>
        <taxon>Gammaproteobacteria</taxon>
        <taxon>Enterobacterales</taxon>
        <taxon>Enterobacteriaceae</taxon>
        <taxon>Escherichia</taxon>
    </lineage>
</organism>
<dbReference type="EMBL" id="UFZQ01000001">
    <property type="protein sequence ID" value="STE83624.1"/>
    <property type="molecule type" value="Genomic_DNA"/>
</dbReference>
<evidence type="ECO:0000259" key="2">
    <source>
        <dbReference type="Pfam" id="PF07916"/>
    </source>
</evidence>
<protein>
    <submittedName>
        <fullName evidence="3">TraG-like protein, N-terminal region</fullName>
    </submittedName>
</protein>
<keyword evidence="1" id="KW-0812">Transmembrane</keyword>
<sequence>MTTNNYLEYFLTLLGWVVNNGLWDVLIGTGLFALPLVFKVIGIWLKVREEGEDEGNKGLLSLPRIENVLYGAFFVMIVCCVPLVQVSLDSIKFDKTRARTCGTWTPKDPGDTGYSGVISSLGDRTAAAPLWWVMVHKLSKGVTQAAVASIPCRPDLRQLRFEVQRTFIENRALADELQDFTNDCYSLALYMWKQRDQGQTKDKKLLSDIAWIGSATFMKGDYMTLQSKLPRAAFPWNEARDSGRPNTGRGGYPTCNEWWLAADKGLRARVIAEVSDSYWLRLSAAMKMIGSSQVDYKEEVVRRLVSPKSLTVSQDGEVYRGYGGNADMTTMNAVARIAGTAGSAVAALGAFPALDAMRQALPMVQAILLMAIYIMLPLILAFAAYELSTLITLTFVVFALNFLTFWWELARWLDSWMLTALYSSDTHTRFNMMGFQNTSDDLIMNLVMGTMFMVLPAVWLGALSWAGVHAGHAVTAGLNSGTEKASQSAHNAGNIVQNGIGSFSKGVDKGIEVKKVNGGIFTAISVYFARGSSCQKSVRTFGNDNKLEYGFSSSA</sequence>
<proteinExistence type="predicted"/>
<gene>
    <name evidence="3" type="ORF">NCTC10418_01280</name>
</gene>
<feature type="transmembrane region" description="Helical" evidence="1">
    <location>
        <begin position="366"/>
        <end position="385"/>
    </location>
</feature>
<evidence type="ECO:0000313" key="4">
    <source>
        <dbReference type="Proteomes" id="UP000255460"/>
    </source>
</evidence>